<keyword evidence="7" id="KW-1185">Reference proteome</keyword>
<dbReference type="PANTHER" id="PTHR43875:SF3">
    <property type="entry name" value="MALTOSE_MALTODEXTRIN IMPORT ATP-BINDING PROTEIN MALK"/>
    <property type="match status" value="1"/>
</dbReference>
<dbReference type="Proteomes" id="UP001371218">
    <property type="component" value="Unassembled WGS sequence"/>
</dbReference>
<dbReference type="EMBL" id="JBBUTG010000005">
    <property type="protein sequence ID" value="MEK8031231.1"/>
    <property type="molecule type" value="Genomic_DNA"/>
</dbReference>
<accession>A0ABU9BN84</accession>
<dbReference type="SUPFAM" id="SSF50331">
    <property type="entry name" value="MOP-like"/>
    <property type="match status" value="1"/>
</dbReference>
<dbReference type="SMART" id="SM00382">
    <property type="entry name" value="AAA"/>
    <property type="match status" value="1"/>
</dbReference>
<dbReference type="InterPro" id="IPR003593">
    <property type="entry name" value="AAA+_ATPase"/>
</dbReference>
<gene>
    <name evidence="6" type="primary">ugpC</name>
    <name evidence="6" type="ORF">AACH06_10425</name>
</gene>
<evidence type="ECO:0000256" key="2">
    <source>
        <dbReference type="ARBA" id="ARBA00022475"/>
    </source>
</evidence>
<dbReference type="PROSITE" id="PS50893">
    <property type="entry name" value="ABC_TRANSPORTER_2"/>
    <property type="match status" value="1"/>
</dbReference>
<dbReference type="InterPro" id="IPR012340">
    <property type="entry name" value="NA-bd_OB-fold"/>
</dbReference>
<evidence type="ECO:0000259" key="5">
    <source>
        <dbReference type="PROSITE" id="PS50893"/>
    </source>
</evidence>
<protein>
    <submittedName>
        <fullName evidence="6">Sn-glycerol-3-phosphate ABC transporter ATP-binding protein UgpC</fullName>
    </submittedName>
</protein>
<dbReference type="RefSeq" id="WP_341425609.1">
    <property type="nucleotide sequence ID" value="NZ_JBBUTG010000005.1"/>
</dbReference>
<dbReference type="InterPro" id="IPR017871">
    <property type="entry name" value="ABC_transporter-like_CS"/>
</dbReference>
<dbReference type="Pfam" id="PF00005">
    <property type="entry name" value="ABC_tran"/>
    <property type="match status" value="1"/>
</dbReference>
<reference evidence="6 7" key="1">
    <citation type="submission" date="2024-04" db="EMBL/GenBank/DDBJ databases">
        <title>Novel species of the genus Ideonella isolated from streams.</title>
        <authorList>
            <person name="Lu H."/>
        </authorList>
    </citation>
    <scope>NUCLEOTIDE SEQUENCE [LARGE SCALE GENOMIC DNA]</scope>
    <source>
        <strain evidence="6 7">DXS29W</strain>
    </source>
</reference>
<keyword evidence="4 6" id="KW-0067">ATP-binding</keyword>
<dbReference type="NCBIfam" id="NF008653">
    <property type="entry name" value="PRK11650.1"/>
    <property type="match status" value="1"/>
</dbReference>
<proteinExistence type="predicted"/>
<evidence type="ECO:0000256" key="1">
    <source>
        <dbReference type="ARBA" id="ARBA00022448"/>
    </source>
</evidence>
<keyword evidence="2" id="KW-0472">Membrane</keyword>
<dbReference type="SUPFAM" id="SSF52540">
    <property type="entry name" value="P-loop containing nucleoside triphosphate hydrolases"/>
    <property type="match status" value="1"/>
</dbReference>
<dbReference type="InterPro" id="IPR027417">
    <property type="entry name" value="P-loop_NTPase"/>
</dbReference>
<dbReference type="CDD" id="cd03301">
    <property type="entry name" value="ABC_MalK_N"/>
    <property type="match status" value="1"/>
</dbReference>
<dbReference type="Pfam" id="PF08402">
    <property type="entry name" value="TOBE_2"/>
    <property type="match status" value="1"/>
</dbReference>
<name>A0ABU9BN84_9BURK</name>
<dbReference type="InterPro" id="IPR015855">
    <property type="entry name" value="ABC_transpr_MalK-like"/>
</dbReference>
<organism evidence="6 7">
    <name type="scientific">Ideonella lacteola</name>
    <dbReference type="NCBI Taxonomy" id="2984193"/>
    <lineage>
        <taxon>Bacteria</taxon>
        <taxon>Pseudomonadati</taxon>
        <taxon>Pseudomonadota</taxon>
        <taxon>Betaproteobacteria</taxon>
        <taxon>Burkholderiales</taxon>
        <taxon>Sphaerotilaceae</taxon>
        <taxon>Ideonella</taxon>
    </lineage>
</organism>
<dbReference type="Gene3D" id="2.40.50.140">
    <property type="entry name" value="Nucleic acid-binding proteins"/>
    <property type="match status" value="1"/>
</dbReference>
<evidence type="ECO:0000313" key="7">
    <source>
        <dbReference type="Proteomes" id="UP001371218"/>
    </source>
</evidence>
<keyword evidence="3" id="KW-0547">Nucleotide-binding</keyword>
<comment type="caution">
    <text evidence="6">The sequence shown here is derived from an EMBL/GenBank/DDBJ whole genome shotgun (WGS) entry which is preliminary data.</text>
</comment>
<dbReference type="Gene3D" id="2.40.50.100">
    <property type="match status" value="1"/>
</dbReference>
<dbReference type="InterPro" id="IPR013611">
    <property type="entry name" value="Transp-assoc_OB_typ2"/>
</dbReference>
<keyword evidence="1" id="KW-0813">Transport</keyword>
<feature type="domain" description="ABC transporter" evidence="5">
    <location>
        <begin position="4"/>
        <end position="236"/>
    </location>
</feature>
<dbReference type="GO" id="GO:0005524">
    <property type="term" value="F:ATP binding"/>
    <property type="evidence" value="ECO:0007669"/>
    <property type="project" value="UniProtKB-KW"/>
</dbReference>
<evidence type="ECO:0000256" key="4">
    <source>
        <dbReference type="ARBA" id="ARBA00022840"/>
    </source>
</evidence>
<dbReference type="Gene3D" id="3.40.50.300">
    <property type="entry name" value="P-loop containing nucleotide triphosphate hydrolases"/>
    <property type="match status" value="1"/>
</dbReference>
<dbReference type="InterPro" id="IPR003439">
    <property type="entry name" value="ABC_transporter-like_ATP-bd"/>
</dbReference>
<evidence type="ECO:0000313" key="6">
    <source>
        <dbReference type="EMBL" id="MEK8031231.1"/>
    </source>
</evidence>
<dbReference type="PANTHER" id="PTHR43875">
    <property type="entry name" value="MALTODEXTRIN IMPORT ATP-BINDING PROTEIN MSMX"/>
    <property type="match status" value="1"/>
</dbReference>
<sequence>MAELALHNIEKSYGAGAVRVLHGIDLQVRDGEFMVFVGPSGCGKSTTLRLIAGLEDISRGRLSIGGRDVTDVPAAQRGVAMVFQSYALYPHMTVRENLGFALKLAGRPRARIQEAVERVSRILQLDALLERKPGALSGGQRQRVAIGRAIVRQPKVFLFDEPLSNLDAALRVQMRTELARLHRELRTTMVYVTHDQVEAMTLGQRIAVFNQGRVEQCGEPLTLYERPANRFVAGFIGNPAMNFIPARCDGAGHIEAEGTAVDLTAAREDLPAQLLLGVRPEHLSLTAPGAGLPGRVDVVEHLGNEQIAHVAMRGDIRVIVRMPADTTAPVPGENVGLHWQPRHTHLFRADEAGMRLN</sequence>
<dbReference type="InterPro" id="IPR008995">
    <property type="entry name" value="Mo/tungstate-bd_C_term_dom"/>
</dbReference>
<dbReference type="InterPro" id="IPR047641">
    <property type="entry name" value="ABC_transpr_MalK/UgpC-like"/>
</dbReference>
<evidence type="ECO:0000256" key="3">
    <source>
        <dbReference type="ARBA" id="ARBA00022741"/>
    </source>
</evidence>
<dbReference type="PROSITE" id="PS00211">
    <property type="entry name" value="ABC_TRANSPORTER_1"/>
    <property type="match status" value="1"/>
</dbReference>
<keyword evidence="2" id="KW-1003">Cell membrane</keyword>